<feature type="compositionally biased region" description="Basic and acidic residues" evidence="1">
    <location>
        <begin position="542"/>
        <end position="563"/>
    </location>
</feature>
<dbReference type="Proteomes" id="UP001642484">
    <property type="component" value="Unassembled WGS sequence"/>
</dbReference>
<reference evidence="2 3" key="1">
    <citation type="submission" date="2024-02" db="EMBL/GenBank/DDBJ databases">
        <authorList>
            <person name="Chen Y."/>
            <person name="Shah S."/>
            <person name="Dougan E. K."/>
            <person name="Thang M."/>
            <person name="Chan C."/>
        </authorList>
    </citation>
    <scope>NUCLEOTIDE SEQUENCE [LARGE SCALE GENOMIC DNA]</scope>
</reference>
<evidence type="ECO:0000313" key="3">
    <source>
        <dbReference type="Proteomes" id="UP001642484"/>
    </source>
</evidence>
<organism evidence="2 3">
    <name type="scientific">Durusdinium trenchii</name>
    <dbReference type="NCBI Taxonomy" id="1381693"/>
    <lineage>
        <taxon>Eukaryota</taxon>
        <taxon>Sar</taxon>
        <taxon>Alveolata</taxon>
        <taxon>Dinophyceae</taxon>
        <taxon>Suessiales</taxon>
        <taxon>Symbiodiniaceae</taxon>
        <taxon>Durusdinium</taxon>
    </lineage>
</organism>
<keyword evidence="3" id="KW-1185">Reference proteome</keyword>
<sequence>SDGSSSEDEDFSTLWDDLDLGLPEVLPTELIGWIMLRKSSLNAAQRLNVLSSIGNSLKAEDVERGLRGAEDELRLVEREREGRPKGHSKGKRHTSFWVEQDGEWGLLLMEEAETEDFLEQGDIHWLSGAAMEQAFPAWETPSTPSSRPETEDRFVMEDGFYASDPQLPGAYAWWNLEADGEYYHQDTFGTYWAWSESEAWNSVLWSSPDEAKPVVEAYAAYEEKMRTFQDSRRATAAKNASRGFYPKGKWKGKQSFGKKGKGYGSRPTFSCPSTASLFSVMAVQGGGKPGSPSYSGCFICGSKDHDFRSCPKRSRPGGKGNSKVFMVEESFICHAWSSPERPLEVMSVGEISSPEMEGFGVLDTGATETVCGLSALEWIMTRRAQAGMSNEGFTVVDIPNKLFKFGNGMSQRSESMILLPQKLGTRSLSLGIFTLAAEGVPVLGGIRTLTRLGALIDCSRSALVMTTIDASVLVPLKQSASGHLLIDLTNDWMSEGSKVLVVDDLSAEQQYVPPQQSCFMVEEGNEGAPAKSKAASPVKTSPKPEKQEKKGKQAATWDEKYDQSRTVPADPRDPRTSGPPCHGNHRPAPAYRGSVSGSNGHASWVGCERCLLRLSYTPAYGATGVHRSAGPIPEDTKKQVEELKEAAPFNPLLKTQAIALEGAERSLLNKLDKIRAKKSAAGYPPRSPDSNETYTPSAAASNETTCPRTPSVIEIPDQEEVQVIDPEHLSQVPGSKSRRSDRPAEEVEYEDRESRTWSTVSSPERRSQ</sequence>
<feature type="non-terminal residue" evidence="2">
    <location>
        <position position="1"/>
    </location>
</feature>
<feature type="compositionally biased region" description="Polar residues" evidence="1">
    <location>
        <begin position="688"/>
        <end position="708"/>
    </location>
</feature>
<accession>A0ABP0SEN2</accession>
<feature type="region of interest" description="Disordered" evidence="1">
    <location>
        <begin position="677"/>
        <end position="768"/>
    </location>
</feature>
<feature type="region of interest" description="Disordered" evidence="1">
    <location>
        <begin position="524"/>
        <end position="594"/>
    </location>
</feature>
<comment type="caution">
    <text evidence="2">The sequence shown here is derived from an EMBL/GenBank/DDBJ whole genome shotgun (WGS) entry which is preliminary data.</text>
</comment>
<protein>
    <recommendedName>
        <fullName evidence="4">CCHC-type domain-containing protein</fullName>
    </recommendedName>
</protein>
<dbReference type="EMBL" id="CAXAMN010027429">
    <property type="protein sequence ID" value="CAK9110705.1"/>
    <property type="molecule type" value="Genomic_DNA"/>
</dbReference>
<evidence type="ECO:0000256" key="1">
    <source>
        <dbReference type="SAM" id="MobiDB-lite"/>
    </source>
</evidence>
<proteinExistence type="predicted"/>
<evidence type="ECO:0000313" key="2">
    <source>
        <dbReference type="EMBL" id="CAK9110705.1"/>
    </source>
</evidence>
<gene>
    <name evidence="2" type="ORF">CCMP2556_LOCUS51439</name>
</gene>
<name>A0ABP0SEN2_9DINO</name>
<evidence type="ECO:0008006" key="4">
    <source>
        <dbReference type="Google" id="ProtNLM"/>
    </source>
</evidence>
<feature type="compositionally biased region" description="Low complexity" evidence="1">
    <location>
        <begin position="528"/>
        <end position="541"/>
    </location>
</feature>